<dbReference type="OrthoDB" id="9804153at2"/>
<sequence length="175" mass="19147">MSTPRDALPAVIATERLTLRAPHLGDLDALVALANNRNISDPSASLPFPYLSEHGRGFIERASRKPERRPYAVIGPDDQFIGIVGLHFAADSLPELGYWLGEPHWRRGYATEAVVGLLAAARATSLFPTIMARVLASNPASIQVLEKSGFEVVEHTHSVVERHRGKPLLILNWSA</sequence>
<dbReference type="PANTHER" id="PTHR43328">
    <property type="entry name" value="ACETYLTRANSFERASE-RELATED"/>
    <property type="match status" value="1"/>
</dbReference>
<name>A0A0F5LTJ7_9HYPH</name>
<evidence type="ECO:0000259" key="1">
    <source>
        <dbReference type="PROSITE" id="PS51186"/>
    </source>
</evidence>
<evidence type="ECO:0000313" key="2">
    <source>
        <dbReference type="EMBL" id="KKB85700.1"/>
    </source>
</evidence>
<organism evidence="2 4">
    <name type="scientific">Devosia limi DSM 17137</name>
    <dbReference type="NCBI Taxonomy" id="1121477"/>
    <lineage>
        <taxon>Bacteria</taxon>
        <taxon>Pseudomonadati</taxon>
        <taxon>Pseudomonadota</taxon>
        <taxon>Alphaproteobacteria</taxon>
        <taxon>Hyphomicrobiales</taxon>
        <taxon>Devosiaceae</taxon>
        <taxon>Devosia</taxon>
    </lineage>
</organism>
<feature type="domain" description="N-acetyltransferase" evidence="1">
    <location>
        <begin position="17"/>
        <end position="175"/>
    </location>
</feature>
<dbReference type="EMBL" id="FQVC01000020">
    <property type="protein sequence ID" value="SHF97744.1"/>
    <property type="molecule type" value="Genomic_DNA"/>
</dbReference>
<evidence type="ECO:0000313" key="4">
    <source>
        <dbReference type="Proteomes" id="UP000033608"/>
    </source>
</evidence>
<reference evidence="3 5" key="2">
    <citation type="submission" date="2016-11" db="EMBL/GenBank/DDBJ databases">
        <authorList>
            <person name="Jaros S."/>
            <person name="Januszkiewicz K."/>
            <person name="Wedrychowicz H."/>
        </authorList>
    </citation>
    <scope>NUCLEOTIDE SEQUENCE [LARGE SCALE GENOMIC DNA]</scope>
    <source>
        <strain evidence="3 5">DSM 17137</strain>
    </source>
</reference>
<protein>
    <submittedName>
        <fullName evidence="3">Protein N-acetyltransferase, RimJ/RimL family</fullName>
    </submittedName>
</protein>
<dbReference type="Proteomes" id="UP000033608">
    <property type="component" value="Unassembled WGS sequence"/>
</dbReference>
<reference evidence="2 4" key="1">
    <citation type="submission" date="2015-03" db="EMBL/GenBank/DDBJ databases">
        <authorList>
            <person name="Hassan Y.I."/>
            <person name="Lepp D."/>
            <person name="Zhou T."/>
        </authorList>
    </citation>
    <scope>NUCLEOTIDE SEQUENCE [LARGE SCALE GENOMIC DNA]</scope>
    <source>
        <strain evidence="2 4">DSM 17137</strain>
    </source>
</reference>
<evidence type="ECO:0000313" key="5">
    <source>
        <dbReference type="Proteomes" id="UP000184533"/>
    </source>
</evidence>
<dbReference type="PROSITE" id="PS51186">
    <property type="entry name" value="GNAT"/>
    <property type="match status" value="1"/>
</dbReference>
<dbReference type="EMBL" id="LAJF01000052">
    <property type="protein sequence ID" value="KKB85700.1"/>
    <property type="molecule type" value="Genomic_DNA"/>
</dbReference>
<dbReference type="AlphaFoldDB" id="A0A0F5LTJ7"/>
<dbReference type="InterPro" id="IPR000182">
    <property type="entry name" value="GNAT_dom"/>
</dbReference>
<keyword evidence="3" id="KW-0808">Transferase</keyword>
<dbReference type="PANTHER" id="PTHR43328:SF1">
    <property type="entry name" value="N-ACETYLTRANSFERASE DOMAIN-CONTAINING PROTEIN"/>
    <property type="match status" value="1"/>
</dbReference>
<dbReference type="SUPFAM" id="SSF55729">
    <property type="entry name" value="Acyl-CoA N-acyltransferases (Nat)"/>
    <property type="match status" value="1"/>
</dbReference>
<dbReference type="Proteomes" id="UP000184533">
    <property type="component" value="Unassembled WGS sequence"/>
</dbReference>
<keyword evidence="4" id="KW-1185">Reference proteome</keyword>
<dbReference type="Gene3D" id="3.40.630.30">
    <property type="match status" value="1"/>
</dbReference>
<dbReference type="GO" id="GO:0016747">
    <property type="term" value="F:acyltransferase activity, transferring groups other than amino-acyl groups"/>
    <property type="evidence" value="ECO:0007669"/>
    <property type="project" value="InterPro"/>
</dbReference>
<gene>
    <name evidence="3" type="ORF">SAMN02745223_04047</name>
    <name evidence="2" type="ORF">VW29_06150</name>
</gene>
<dbReference type="STRING" id="1121477.SAMN02745223_04047"/>
<dbReference type="RefSeq" id="WP_046134436.1">
    <property type="nucleotide sequence ID" value="NZ_FQVC01000020.1"/>
</dbReference>
<dbReference type="InterPro" id="IPR016181">
    <property type="entry name" value="Acyl_CoA_acyltransferase"/>
</dbReference>
<accession>A0A0F5LTJ7</accession>
<proteinExistence type="predicted"/>
<dbReference type="PATRIC" id="fig|1121477.3.peg.2321"/>
<dbReference type="Pfam" id="PF13302">
    <property type="entry name" value="Acetyltransf_3"/>
    <property type="match status" value="1"/>
</dbReference>
<evidence type="ECO:0000313" key="3">
    <source>
        <dbReference type="EMBL" id="SHF97744.1"/>
    </source>
</evidence>